<dbReference type="InterPro" id="IPR052336">
    <property type="entry name" value="MlaD_Phospholipid_Transporter"/>
</dbReference>
<dbReference type="PANTHER" id="PTHR33371:SF4">
    <property type="entry name" value="INTERMEMBRANE PHOSPHOLIPID TRANSPORT SYSTEM BINDING PROTEIN MLAD"/>
    <property type="match status" value="1"/>
</dbReference>
<accession>A0A220S222</accession>
<dbReference type="GO" id="GO:0005543">
    <property type="term" value="F:phospholipid binding"/>
    <property type="evidence" value="ECO:0007669"/>
    <property type="project" value="TreeGrafter"/>
</dbReference>
<keyword evidence="2" id="KW-1185">Reference proteome</keyword>
<organism evidence="1 2">
    <name type="scientific">Neisseria chenwenguii</name>
    <dbReference type="NCBI Taxonomy" id="1853278"/>
    <lineage>
        <taxon>Bacteria</taxon>
        <taxon>Pseudomonadati</taxon>
        <taxon>Pseudomonadota</taxon>
        <taxon>Betaproteobacteria</taxon>
        <taxon>Neisseriales</taxon>
        <taxon>Neisseriaceae</taxon>
        <taxon>Neisseria</taxon>
    </lineage>
</organism>
<gene>
    <name evidence="1" type="primary">mlaD</name>
    <name evidence="1" type="ORF">BG910_06335</name>
</gene>
<evidence type="ECO:0000313" key="2">
    <source>
        <dbReference type="Proteomes" id="UP000198238"/>
    </source>
</evidence>
<dbReference type="RefSeq" id="WP_089036118.1">
    <property type="nucleotide sequence ID" value="NZ_CP022278.1"/>
</dbReference>
<dbReference type="InterPro" id="IPR030970">
    <property type="entry name" value="ABC_MlaD"/>
</dbReference>
<reference evidence="1 2" key="1">
    <citation type="submission" date="2017-06" db="EMBL/GenBank/DDBJ databases">
        <title>Neisseria chenwenguii sp. nov., isolated from the intestinal contents of Tibetan Plateau Pika in Yushu, Qinghai Province, China.</title>
        <authorList>
            <person name="Zhang G."/>
        </authorList>
    </citation>
    <scope>NUCLEOTIDE SEQUENCE [LARGE SCALE GENOMIC DNA]</scope>
    <source>
        <strain evidence="1 2">10023</strain>
    </source>
</reference>
<dbReference type="NCBIfam" id="TIGR04430">
    <property type="entry name" value="OM_asym_MlaD"/>
    <property type="match status" value="1"/>
</dbReference>
<name>A0A220S222_9NEIS</name>
<dbReference type="GO" id="GO:0005548">
    <property type="term" value="F:phospholipid transporter activity"/>
    <property type="evidence" value="ECO:0007669"/>
    <property type="project" value="TreeGrafter"/>
</dbReference>
<dbReference type="Pfam" id="PF02470">
    <property type="entry name" value="MlaD"/>
    <property type="match status" value="1"/>
</dbReference>
<proteinExistence type="predicted"/>
<dbReference type="PANTHER" id="PTHR33371">
    <property type="entry name" value="INTERMEMBRANE PHOSPHOLIPID TRANSPORT SYSTEM BINDING PROTEIN MLAD-RELATED"/>
    <property type="match status" value="1"/>
</dbReference>
<evidence type="ECO:0000313" key="1">
    <source>
        <dbReference type="EMBL" id="ASK27408.1"/>
    </source>
</evidence>
<dbReference type="InterPro" id="IPR003399">
    <property type="entry name" value="Mce/MlaD"/>
</dbReference>
<dbReference type="AlphaFoldDB" id="A0A220S222"/>
<dbReference type="EMBL" id="CP022278">
    <property type="protein sequence ID" value="ASK27408.1"/>
    <property type="molecule type" value="Genomic_DNA"/>
</dbReference>
<dbReference type="Proteomes" id="UP000198238">
    <property type="component" value="Chromosome"/>
</dbReference>
<sequence>MKRSVLELWVGLFVLLGAVAIGFLAFRVAGGSSSLSADKTYTVYADFSDIGGLKTNAPVKSAGVLVGRVASIQLDPKSYQAKVAINLDSRYQFSSDVSAQILTSGLLGEQYIGLMQGGDTENLAAGDTISVTSSAMVLENLIGKFMTSFAEKNAGSSKSEDNPAAASATE</sequence>
<dbReference type="OrthoDB" id="9788420at2"/>
<dbReference type="KEGG" id="nei:BG910_06335"/>
<protein>
    <submittedName>
        <fullName evidence="1">Outer membrane lipid asymmetry maintenance protein MlaD</fullName>
    </submittedName>
</protein>